<keyword evidence="5" id="KW-1185">Reference proteome</keyword>
<dbReference type="PROSITE" id="PS50088">
    <property type="entry name" value="ANK_REPEAT"/>
    <property type="match status" value="1"/>
</dbReference>
<proteinExistence type="predicted"/>
<dbReference type="RefSeq" id="WP_097803274.1">
    <property type="nucleotide sequence ID" value="NZ_FXYH01000002.1"/>
</dbReference>
<dbReference type="Gene3D" id="1.25.40.20">
    <property type="entry name" value="Ankyrin repeat-containing domain"/>
    <property type="match status" value="3"/>
</dbReference>
<dbReference type="AlphaFoldDB" id="A0A238K0E3"/>
<dbReference type="EMBL" id="FXYH01000002">
    <property type="protein sequence ID" value="SMX36223.1"/>
    <property type="molecule type" value="Genomic_DNA"/>
</dbReference>
<reference evidence="4 5" key="1">
    <citation type="submission" date="2017-05" db="EMBL/GenBank/DDBJ databases">
        <authorList>
            <person name="Song R."/>
            <person name="Chenine A.L."/>
            <person name="Ruprecht R.M."/>
        </authorList>
    </citation>
    <scope>NUCLEOTIDE SEQUENCE [LARGE SCALE GENOMIC DNA]</scope>
    <source>
        <strain evidence="4 5">CECT 8663</strain>
    </source>
</reference>
<dbReference type="PANTHER" id="PTHR24198:SF165">
    <property type="entry name" value="ANKYRIN REPEAT-CONTAINING PROTEIN-RELATED"/>
    <property type="match status" value="1"/>
</dbReference>
<accession>A0A238K0E3</accession>
<evidence type="ECO:0000313" key="5">
    <source>
        <dbReference type="Proteomes" id="UP000220836"/>
    </source>
</evidence>
<name>A0A238K0E3_9RHOB</name>
<dbReference type="InterPro" id="IPR002110">
    <property type="entry name" value="Ankyrin_rpt"/>
</dbReference>
<evidence type="ECO:0000256" key="1">
    <source>
        <dbReference type="ARBA" id="ARBA00022737"/>
    </source>
</evidence>
<gene>
    <name evidence="4" type="ORF">PEV8663_00740</name>
</gene>
<keyword evidence="2 3" id="KW-0040">ANK repeat</keyword>
<dbReference type="SUPFAM" id="SSF48403">
    <property type="entry name" value="Ankyrin repeat"/>
    <property type="match status" value="1"/>
</dbReference>
<dbReference type="Proteomes" id="UP000220836">
    <property type="component" value="Unassembled WGS sequence"/>
</dbReference>
<evidence type="ECO:0000313" key="4">
    <source>
        <dbReference type="EMBL" id="SMX36223.1"/>
    </source>
</evidence>
<dbReference type="SMART" id="SM00248">
    <property type="entry name" value="ANK"/>
    <property type="match status" value="7"/>
</dbReference>
<evidence type="ECO:0000256" key="3">
    <source>
        <dbReference type="PROSITE-ProRule" id="PRU00023"/>
    </source>
</evidence>
<dbReference type="PANTHER" id="PTHR24198">
    <property type="entry name" value="ANKYRIN REPEAT AND PROTEIN KINASE DOMAIN-CONTAINING PROTEIN"/>
    <property type="match status" value="1"/>
</dbReference>
<organism evidence="4 5">
    <name type="scientific">Pelagimonas varians</name>
    <dbReference type="NCBI Taxonomy" id="696760"/>
    <lineage>
        <taxon>Bacteria</taxon>
        <taxon>Pseudomonadati</taxon>
        <taxon>Pseudomonadota</taxon>
        <taxon>Alphaproteobacteria</taxon>
        <taxon>Rhodobacterales</taxon>
        <taxon>Roseobacteraceae</taxon>
        <taxon>Pelagimonas</taxon>
    </lineage>
</organism>
<dbReference type="InterPro" id="IPR036770">
    <property type="entry name" value="Ankyrin_rpt-contain_sf"/>
</dbReference>
<dbReference type="OrthoDB" id="928522at2"/>
<feature type="repeat" description="ANK" evidence="3">
    <location>
        <begin position="409"/>
        <end position="441"/>
    </location>
</feature>
<sequence length="508" mass="55123">MTLSIDNLRRAAKQLHRAFEAGDKLARERLKQHPPRPAGELLKRADFLHVVAQENNFASWPQLKHAAETMGLDRAAKVQRLKVALFHGRNSLVEALLQGTPDLAAGHLGLQIALYDLAAVRRAVLADATLATKALGPRRPILHLAFSRWIHARPDLAPDMIGIAQLLVDHGADVNDGFAQNAGSDHRLSALYGAIGHADNMVLGRWLLDHGADPNDGESLYHATELGHHQGLAMLLEAGADPKGTNALLRAMDFQDHAAVEMLLAHGARADDFNDAEVGGESPWVVPALHQAARRGCDTQMVQLLLQAGADPARVYQGASAYGYACVHGNQPVIRAIEARRAEVPLSHEESLLAKAAKGEDVIGSFIDPNRLPPAYTNLIREILHLPGRLDYVKRLVVLGLPFDTADGQGLTPIQLAGWEGLPEVLNYFLSLGCDLSHVNGYGGTLLSTILHGSENNPERAGRDYIACLERVLHHGVALPKHAITMIGREDLRAFLEDWAEARPGQVV</sequence>
<keyword evidence="1" id="KW-0677">Repeat</keyword>
<protein>
    <submittedName>
        <fullName evidence="4">Ankyrin repeats (3 copies)</fullName>
    </submittedName>
</protein>
<evidence type="ECO:0000256" key="2">
    <source>
        <dbReference type="ARBA" id="ARBA00023043"/>
    </source>
</evidence>
<dbReference type="Pfam" id="PF00023">
    <property type="entry name" value="Ank"/>
    <property type="match status" value="1"/>
</dbReference>